<proteinExistence type="inferred from homology"/>
<comment type="similarity">
    <text evidence="4">Belongs to the trans-sulfuration enzymes family. MET7 subfamily.</text>
</comment>
<evidence type="ECO:0008006" key="8">
    <source>
        <dbReference type="Google" id="ProtNLM"/>
    </source>
</evidence>
<dbReference type="Gene3D" id="3.40.640.10">
    <property type="entry name" value="Type I PLP-dependent aspartate aminotransferase-like (Major domain)"/>
    <property type="match status" value="1"/>
</dbReference>
<dbReference type="InterPro" id="IPR015421">
    <property type="entry name" value="PyrdxlP-dep_Trfase_major"/>
</dbReference>
<dbReference type="AlphaFoldDB" id="A0A9W9KVW2"/>
<reference evidence="6" key="2">
    <citation type="journal article" date="2023" name="IMA Fungus">
        <title>Comparative genomic study of the Penicillium genus elucidates a diverse pangenome and 15 lateral gene transfer events.</title>
        <authorList>
            <person name="Petersen C."/>
            <person name="Sorensen T."/>
            <person name="Nielsen M.R."/>
            <person name="Sondergaard T.E."/>
            <person name="Sorensen J.L."/>
            <person name="Fitzpatrick D.A."/>
            <person name="Frisvad J.C."/>
            <person name="Nielsen K.L."/>
        </authorList>
    </citation>
    <scope>NUCLEOTIDE SEQUENCE</scope>
    <source>
        <strain evidence="6">IBT 22155</strain>
    </source>
</reference>
<dbReference type="GO" id="GO:0030170">
    <property type="term" value="F:pyridoxal phosphate binding"/>
    <property type="evidence" value="ECO:0007669"/>
    <property type="project" value="InterPro"/>
</dbReference>
<keyword evidence="7" id="KW-1185">Reference proteome</keyword>
<dbReference type="InterPro" id="IPR015424">
    <property type="entry name" value="PyrdxlP-dep_Trfase"/>
</dbReference>
<dbReference type="PANTHER" id="PTHR42699">
    <property type="match status" value="1"/>
</dbReference>
<dbReference type="Proteomes" id="UP001149079">
    <property type="component" value="Unassembled WGS sequence"/>
</dbReference>
<evidence type="ECO:0000313" key="7">
    <source>
        <dbReference type="Proteomes" id="UP001149079"/>
    </source>
</evidence>
<dbReference type="EMBL" id="JAPQKL010000006">
    <property type="protein sequence ID" value="KAJ5124119.1"/>
    <property type="molecule type" value="Genomic_DNA"/>
</dbReference>
<dbReference type="PANTHER" id="PTHR42699:SF1">
    <property type="entry name" value="CYSTATHIONINE GAMMA-SYNTHASE-RELATED"/>
    <property type="match status" value="1"/>
</dbReference>
<dbReference type="SUPFAM" id="SSF53383">
    <property type="entry name" value="PLP-dependent transferases"/>
    <property type="match status" value="1"/>
</dbReference>
<comment type="caution">
    <text evidence="6">The sequence shown here is derived from an EMBL/GenBank/DDBJ whole genome shotgun (WGS) entry which is preliminary data.</text>
</comment>
<accession>A0A9W9KVW2</accession>
<sequence length="554" mass="61613">MGHLGEPLPPGDIHGVSVNLPKWEDTVGWSSRNPQVLAQLKTGYPRFFIHRLIDKLAEQIVKRFHTHNDHSPLSSEETLAVLFPCQRSADQCGQFLRKNLTEIQAGRVTVLPFCNDPNSPSMHKAKLSVDWQNLELYAVFYPDSAFGLAKSFWQHTGFGISSRYAELCLENQHLLSLQRMTTPYLACIDRCNAESEPHDRTKGLELLAAGDIDSPKAILRQRIAELCATDTQGRMASLSNMAQSLQQHFQKDRPVVAIFGFLYVDTIKTLQKVYDFETRLYGHASSEDLDALEEDLSSGRKIHALICEFPGNPLLQSPDLKRLHQLAKQHSFRLVVDDTVGTSANLALLPHCDMISTSLTKFFSGGCNVMGGSLVLNPHSQFYRAMHAELTANFMDTYFPSDASVMEANSRDFAVRLRKASGNAEVLCDMLRQHPAVAHVYYPKGSSTQSLYDACRRTDGLYGYLFSVEFVTPAKAVAFYDALDVAKGPSLGTNFSLACAYTLLAHYNELEWAAQYGVGEHLVRISVGLEDLDTLSEKITVALNATQAAGLERE</sequence>
<gene>
    <name evidence="6" type="ORF">N7515_007944</name>
</gene>
<dbReference type="RefSeq" id="XP_056518518.1">
    <property type="nucleotide sequence ID" value="XM_056668688.1"/>
</dbReference>
<evidence type="ECO:0000256" key="5">
    <source>
        <dbReference type="RuleBase" id="RU362118"/>
    </source>
</evidence>
<dbReference type="InterPro" id="IPR051750">
    <property type="entry name" value="Trans-sulfuration_enzymes"/>
</dbReference>
<dbReference type="OrthoDB" id="10047078at2759"/>
<evidence type="ECO:0000256" key="3">
    <source>
        <dbReference type="ARBA" id="ARBA00034478"/>
    </source>
</evidence>
<reference evidence="6" key="1">
    <citation type="submission" date="2022-11" db="EMBL/GenBank/DDBJ databases">
        <authorList>
            <person name="Petersen C."/>
        </authorList>
    </citation>
    <scope>NUCLEOTIDE SEQUENCE</scope>
    <source>
        <strain evidence="6">IBT 22155</strain>
    </source>
</reference>
<comment type="pathway">
    <text evidence="3">Amino-acid biosynthesis; L-methionine biosynthesis via de novo pathway.</text>
</comment>
<dbReference type="InterPro" id="IPR000277">
    <property type="entry name" value="Cys/Met-Metab_PyrdxlP-dep_enz"/>
</dbReference>
<dbReference type="Pfam" id="PF01053">
    <property type="entry name" value="Cys_Met_Meta_PP"/>
    <property type="match status" value="1"/>
</dbReference>
<dbReference type="InterPro" id="IPR015422">
    <property type="entry name" value="PyrdxlP-dep_Trfase_small"/>
</dbReference>
<evidence type="ECO:0000313" key="6">
    <source>
        <dbReference type="EMBL" id="KAJ5124119.1"/>
    </source>
</evidence>
<dbReference type="GeneID" id="81407858"/>
<organism evidence="6 7">
    <name type="scientific">Penicillium bovifimosum</name>
    <dbReference type="NCBI Taxonomy" id="126998"/>
    <lineage>
        <taxon>Eukaryota</taxon>
        <taxon>Fungi</taxon>
        <taxon>Dikarya</taxon>
        <taxon>Ascomycota</taxon>
        <taxon>Pezizomycotina</taxon>
        <taxon>Eurotiomycetes</taxon>
        <taxon>Eurotiomycetidae</taxon>
        <taxon>Eurotiales</taxon>
        <taxon>Aspergillaceae</taxon>
        <taxon>Penicillium</taxon>
    </lineage>
</organism>
<dbReference type="FunFam" id="3.90.1150.10:FF:000063">
    <property type="entry name" value="Probable cystathionine gamma-synthase"/>
    <property type="match status" value="1"/>
</dbReference>
<dbReference type="Gene3D" id="3.90.1150.10">
    <property type="entry name" value="Aspartate Aminotransferase, domain 1"/>
    <property type="match status" value="1"/>
</dbReference>
<evidence type="ECO:0000256" key="2">
    <source>
        <dbReference type="ARBA" id="ARBA00022898"/>
    </source>
</evidence>
<dbReference type="GO" id="GO:0003962">
    <property type="term" value="F:cystathionine gamma-synthase activity"/>
    <property type="evidence" value="ECO:0007669"/>
    <property type="project" value="TreeGrafter"/>
</dbReference>
<evidence type="ECO:0000256" key="1">
    <source>
        <dbReference type="ARBA" id="ARBA00001933"/>
    </source>
</evidence>
<dbReference type="GO" id="GO:0019346">
    <property type="term" value="P:transsulfuration"/>
    <property type="evidence" value="ECO:0007669"/>
    <property type="project" value="InterPro"/>
</dbReference>
<keyword evidence="2 5" id="KW-0663">Pyridoxal phosphate</keyword>
<name>A0A9W9KVW2_9EURO</name>
<comment type="cofactor">
    <cofactor evidence="1 5">
        <name>pyridoxal 5'-phosphate</name>
        <dbReference type="ChEBI" id="CHEBI:597326"/>
    </cofactor>
</comment>
<protein>
    <recommendedName>
        <fullName evidence="8">Cystathionine gamma-synthase</fullName>
    </recommendedName>
</protein>
<evidence type="ECO:0000256" key="4">
    <source>
        <dbReference type="ARBA" id="ARBA00061376"/>
    </source>
</evidence>